<comment type="caution">
    <text evidence="2">The sequence shown here is derived from an EMBL/GenBank/DDBJ whole genome shotgun (WGS) entry which is preliminary data.</text>
</comment>
<dbReference type="Proteomes" id="UP001352852">
    <property type="component" value="Unassembled WGS sequence"/>
</dbReference>
<dbReference type="EMBL" id="JAHUTJ010050898">
    <property type="protein sequence ID" value="MED6284427.1"/>
    <property type="molecule type" value="Genomic_DNA"/>
</dbReference>
<reference evidence="2 3" key="1">
    <citation type="submission" date="2021-06" db="EMBL/GenBank/DDBJ databases">
        <authorList>
            <person name="Palmer J.M."/>
        </authorList>
    </citation>
    <scope>NUCLEOTIDE SEQUENCE [LARGE SCALE GENOMIC DNA]</scope>
    <source>
        <strain evidence="2 3">CL_MEX2019</strain>
        <tissue evidence="2">Muscle</tissue>
    </source>
</reference>
<keyword evidence="1" id="KW-0732">Signal</keyword>
<gene>
    <name evidence="2" type="ORF">CHARACLAT_019110</name>
</gene>
<protein>
    <submittedName>
        <fullName evidence="2">Uncharacterized protein</fullName>
    </submittedName>
</protein>
<feature type="signal peptide" evidence="1">
    <location>
        <begin position="1"/>
        <end position="19"/>
    </location>
</feature>
<keyword evidence="3" id="KW-1185">Reference proteome</keyword>
<accession>A0ABU7EAY3</accession>
<name>A0ABU7EAY3_9TELE</name>
<feature type="chain" id="PRO_5046434104" evidence="1">
    <location>
        <begin position="20"/>
        <end position="81"/>
    </location>
</feature>
<evidence type="ECO:0000256" key="1">
    <source>
        <dbReference type="SAM" id="SignalP"/>
    </source>
</evidence>
<evidence type="ECO:0000313" key="2">
    <source>
        <dbReference type="EMBL" id="MED6284427.1"/>
    </source>
</evidence>
<organism evidence="2 3">
    <name type="scientific">Characodon lateralis</name>
    <dbReference type="NCBI Taxonomy" id="208331"/>
    <lineage>
        <taxon>Eukaryota</taxon>
        <taxon>Metazoa</taxon>
        <taxon>Chordata</taxon>
        <taxon>Craniata</taxon>
        <taxon>Vertebrata</taxon>
        <taxon>Euteleostomi</taxon>
        <taxon>Actinopterygii</taxon>
        <taxon>Neopterygii</taxon>
        <taxon>Teleostei</taxon>
        <taxon>Neoteleostei</taxon>
        <taxon>Acanthomorphata</taxon>
        <taxon>Ovalentaria</taxon>
        <taxon>Atherinomorphae</taxon>
        <taxon>Cyprinodontiformes</taxon>
        <taxon>Goodeidae</taxon>
        <taxon>Characodon</taxon>
    </lineage>
</organism>
<proteinExistence type="predicted"/>
<sequence>MKDLFLIFTLLSLLCFTSSLLDTEQMTKLNEMFQKTKLIFERLKSEQNKNEERRLMIEHVQWKIRQTWDLLRIQEEKQAEL</sequence>
<evidence type="ECO:0000313" key="3">
    <source>
        <dbReference type="Proteomes" id="UP001352852"/>
    </source>
</evidence>